<feature type="transmembrane region" description="Helical" evidence="1">
    <location>
        <begin position="12"/>
        <end position="33"/>
    </location>
</feature>
<dbReference type="Proteomes" id="UP001175228">
    <property type="component" value="Unassembled WGS sequence"/>
</dbReference>
<evidence type="ECO:0008006" key="4">
    <source>
        <dbReference type="Google" id="ProtNLM"/>
    </source>
</evidence>
<gene>
    <name evidence="2" type="ORF">EDD18DRAFT_284376</name>
</gene>
<feature type="transmembrane region" description="Helical" evidence="1">
    <location>
        <begin position="91"/>
        <end position="112"/>
    </location>
</feature>
<proteinExistence type="predicted"/>
<keyword evidence="1" id="KW-0812">Transmembrane</keyword>
<dbReference type="EMBL" id="JAUEPU010000019">
    <property type="protein sequence ID" value="KAK0494797.1"/>
    <property type="molecule type" value="Genomic_DNA"/>
</dbReference>
<name>A0AA39Q224_9AGAR</name>
<evidence type="ECO:0000313" key="2">
    <source>
        <dbReference type="EMBL" id="KAK0494797.1"/>
    </source>
</evidence>
<evidence type="ECO:0000256" key="1">
    <source>
        <dbReference type="SAM" id="Phobius"/>
    </source>
</evidence>
<accession>A0AA39Q224</accession>
<dbReference type="AlphaFoldDB" id="A0AA39Q224"/>
<keyword evidence="3" id="KW-1185">Reference proteome</keyword>
<protein>
    <recommendedName>
        <fullName evidence="4">Transmembrane protein</fullName>
    </recommendedName>
</protein>
<organism evidence="2 3">
    <name type="scientific">Armillaria luteobubalina</name>
    <dbReference type="NCBI Taxonomy" id="153913"/>
    <lineage>
        <taxon>Eukaryota</taxon>
        <taxon>Fungi</taxon>
        <taxon>Dikarya</taxon>
        <taxon>Basidiomycota</taxon>
        <taxon>Agaricomycotina</taxon>
        <taxon>Agaricomycetes</taxon>
        <taxon>Agaricomycetidae</taxon>
        <taxon>Agaricales</taxon>
        <taxon>Marasmiineae</taxon>
        <taxon>Physalacriaceae</taxon>
        <taxon>Armillaria</taxon>
    </lineage>
</organism>
<reference evidence="2" key="1">
    <citation type="submission" date="2023-06" db="EMBL/GenBank/DDBJ databases">
        <authorList>
            <consortium name="Lawrence Berkeley National Laboratory"/>
            <person name="Ahrendt S."/>
            <person name="Sahu N."/>
            <person name="Indic B."/>
            <person name="Wong-Bajracharya J."/>
            <person name="Merenyi Z."/>
            <person name="Ke H.-M."/>
            <person name="Monk M."/>
            <person name="Kocsube S."/>
            <person name="Drula E."/>
            <person name="Lipzen A."/>
            <person name="Balint B."/>
            <person name="Henrissat B."/>
            <person name="Andreopoulos B."/>
            <person name="Martin F.M."/>
            <person name="Harder C.B."/>
            <person name="Rigling D."/>
            <person name="Ford K.L."/>
            <person name="Foster G.D."/>
            <person name="Pangilinan J."/>
            <person name="Papanicolaou A."/>
            <person name="Barry K."/>
            <person name="LaButti K."/>
            <person name="Viragh M."/>
            <person name="Koriabine M."/>
            <person name="Yan M."/>
            <person name="Riley R."/>
            <person name="Champramary S."/>
            <person name="Plett K.L."/>
            <person name="Tsai I.J."/>
            <person name="Slot J."/>
            <person name="Sipos G."/>
            <person name="Plett J."/>
            <person name="Nagy L.G."/>
            <person name="Grigoriev I.V."/>
        </authorList>
    </citation>
    <scope>NUCLEOTIDE SEQUENCE</scope>
    <source>
        <strain evidence="2">HWK02</strain>
    </source>
</reference>
<comment type="caution">
    <text evidence="2">The sequence shown here is derived from an EMBL/GenBank/DDBJ whole genome shotgun (WGS) entry which is preliminary data.</text>
</comment>
<keyword evidence="1" id="KW-1133">Transmembrane helix</keyword>
<keyword evidence="1" id="KW-0472">Membrane</keyword>
<sequence>MIYRQPLRIPSVHRVLSTFVFFVTAVLRCSPLMQLVMYRAGLGKGTKQGGNCADKVKKMGSFFQDCRPAESSSSSALTNGEQVCVINYGRLIGVVVGALAGAVLISTMAAYLRRRHSRTVLVTQFTPSPWPPGTQFVLAPAHPPLHDPVPGRLDSIHIEQISVLRR</sequence>
<evidence type="ECO:0000313" key="3">
    <source>
        <dbReference type="Proteomes" id="UP001175228"/>
    </source>
</evidence>